<dbReference type="AlphaFoldDB" id="A0A448XJ45"/>
<dbReference type="EMBL" id="CAAALY010256313">
    <property type="protein sequence ID" value="VEL37906.1"/>
    <property type="molecule type" value="Genomic_DNA"/>
</dbReference>
<comment type="caution">
    <text evidence="1">The sequence shown here is derived from an EMBL/GenBank/DDBJ whole genome shotgun (WGS) entry which is preliminary data.</text>
</comment>
<gene>
    <name evidence="1" type="ORF">PXEA_LOCUS31346</name>
</gene>
<proteinExistence type="predicted"/>
<name>A0A448XJ45_9PLAT</name>
<reference evidence="1" key="1">
    <citation type="submission" date="2018-11" db="EMBL/GenBank/DDBJ databases">
        <authorList>
            <consortium name="Pathogen Informatics"/>
        </authorList>
    </citation>
    <scope>NUCLEOTIDE SEQUENCE</scope>
</reference>
<evidence type="ECO:0000313" key="2">
    <source>
        <dbReference type="Proteomes" id="UP000784294"/>
    </source>
</evidence>
<evidence type="ECO:0000313" key="1">
    <source>
        <dbReference type="EMBL" id="VEL37906.1"/>
    </source>
</evidence>
<dbReference type="Proteomes" id="UP000784294">
    <property type="component" value="Unassembled WGS sequence"/>
</dbReference>
<accession>A0A448XJ45</accession>
<keyword evidence="2" id="KW-1185">Reference proteome</keyword>
<sequence>MTDDTSQSITICPPPATQQMPTVVAPLPLKSSKISFIRPSDAHFPMLGDALAICLDASPGLRYQLKASDCICKDFNVKHDEGTVTPASIVPEASHPLASTKKKLVSNNVPLATEAFEHLKLCPLAKRSSRMASMPEYKADHLLKSAHDLYTLGGLNAVSMVSMTMRIKKLALL</sequence>
<organism evidence="1 2">
    <name type="scientific">Protopolystoma xenopodis</name>
    <dbReference type="NCBI Taxonomy" id="117903"/>
    <lineage>
        <taxon>Eukaryota</taxon>
        <taxon>Metazoa</taxon>
        <taxon>Spiralia</taxon>
        <taxon>Lophotrochozoa</taxon>
        <taxon>Platyhelminthes</taxon>
        <taxon>Monogenea</taxon>
        <taxon>Polyopisthocotylea</taxon>
        <taxon>Polystomatidea</taxon>
        <taxon>Polystomatidae</taxon>
        <taxon>Protopolystoma</taxon>
    </lineage>
</organism>
<protein>
    <submittedName>
        <fullName evidence="1">Uncharacterized protein</fullName>
    </submittedName>
</protein>